<evidence type="ECO:0000313" key="3">
    <source>
        <dbReference type="Proteomes" id="UP001272773"/>
    </source>
</evidence>
<evidence type="ECO:0000259" key="1">
    <source>
        <dbReference type="Pfam" id="PF03819"/>
    </source>
</evidence>
<reference evidence="2 3" key="1">
    <citation type="submission" date="2023-11" db="EMBL/GenBank/DDBJ databases">
        <title>MicrobeMod: A computational toolkit for identifying prokaryotic methylation and restriction-modification with nanopore sequencing.</title>
        <authorList>
            <person name="Crits-Christoph A."/>
            <person name="Kang S.C."/>
            <person name="Lee H."/>
            <person name="Ostrov N."/>
        </authorList>
    </citation>
    <scope>NUCLEOTIDE SEQUENCE [LARGE SCALE GENOMIC DNA]</scope>
    <source>
        <strain evidence="2 3">ATCC BAA-2732</strain>
    </source>
</reference>
<dbReference type="Proteomes" id="UP001272773">
    <property type="component" value="Unassembled WGS sequence"/>
</dbReference>
<dbReference type="InterPro" id="IPR011551">
    <property type="entry name" value="NTP_PyrPHydrolase_MazG"/>
</dbReference>
<organism evidence="2 3">
    <name type="scientific">Shewanella indica</name>
    <dbReference type="NCBI Taxonomy" id="768528"/>
    <lineage>
        <taxon>Bacteria</taxon>
        <taxon>Pseudomonadati</taxon>
        <taxon>Pseudomonadota</taxon>
        <taxon>Gammaproteobacteria</taxon>
        <taxon>Alteromonadales</taxon>
        <taxon>Shewanellaceae</taxon>
        <taxon>Shewanella</taxon>
    </lineage>
</organism>
<protein>
    <submittedName>
        <fullName evidence="2">Nucleoside triphosphate pyrophosphohydrolase</fullName>
        <ecNumber evidence="2">3.6.1.9</ecNumber>
    </submittedName>
</protein>
<accession>A0ABU4QGL6</accession>
<feature type="domain" description="NTP pyrophosphohydrolase MazG-like" evidence="1">
    <location>
        <begin position="173"/>
        <end position="232"/>
    </location>
</feature>
<dbReference type="NCBIfam" id="TIGR00444">
    <property type="entry name" value="mazG"/>
    <property type="match status" value="1"/>
</dbReference>
<name>A0ABU4QGL6_9GAMM</name>
<dbReference type="InterPro" id="IPR004518">
    <property type="entry name" value="MazG-like_dom"/>
</dbReference>
<dbReference type="Pfam" id="PF03819">
    <property type="entry name" value="MazG"/>
    <property type="match status" value="2"/>
</dbReference>
<dbReference type="EMBL" id="JAWXXR010000001">
    <property type="protein sequence ID" value="MDX6018569.1"/>
    <property type="molecule type" value="Genomic_DNA"/>
</dbReference>
<proteinExistence type="predicted"/>
<dbReference type="InterPro" id="IPR048015">
    <property type="entry name" value="NTP-PPase_MazG-like_N"/>
</dbReference>
<dbReference type="NCBIfam" id="NF007113">
    <property type="entry name" value="PRK09562.1"/>
    <property type="match status" value="1"/>
</dbReference>
<dbReference type="CDD" id="cd11529">
    <property type="entry name" value="NTP-PPase_MazG_Cterm"/>
    <property type="match status" value="1"/>
</dbReference>
<gene>
    <name evidence="2" type="primary">mazG</name>
    <name evidence="2" type="ORF">SIL79_20065</name>
</gene>
<dbReference type="GeneID" id="88625855"/>
<keyword evidence="2" id="KW-0378">Hydrolase</keyword>
<sequence>MAVAADINALLEIMAKLRDPELGCPWDRAQDFDSIVPYTLEEAYEVADAIESRDWQELPSELGDLLFQVVFYCQLGKEKGWFDFATVLERICNKLINRHPHVFAADTDLSFDSAPDAKNNWERIKAAERAGRELHSVLDDIPKALPALARAGKIQKRVARVGFDWPELEPVVDKVQEEIEEVLHEARQTTPDKARVEDEVGDLLFAAVNLARHLGVDPEQALRGANNKFERRFRAIEQKANASGKPFAEHDLQALDAYWDQVKREERGEIQ</sequence>
<dbReference type="InterPro" id="IPR048011">
    <property type="entry name" value="NTP-PPase_MazG-like_C"/>
</dbReference>
<dbReference type="PANTHER" id="PTHR30522:SF0">
    <property type="entry name" value="NUCLEOSIDE TRIPHOSPHATE PYROPHOSPHOHYDROLASE"/>
    <property type="match status" value="1"/>
</dbReference>
<dbReference type="EC" id="3.6.1.9" evidence="2"/>
<dbReference type="Gene3D" id="1.10.287.1080">
    <property type="entry name" value="MazG-like"/>
    <property type="match status" value="2"/>
</dbReference>
<evidence type="ECO:0000313" key="2">
    <source>
        <dbReference type="EMBL" id="MDX6018569.1"/>
    </source>
</evidence>
<dbReference type="PANTHER" id="PTHR30522">
    <property type="entry name" value="NUCLEOSIDE TRIPHOSPHATE PYROPHOSPHOHYDROLASE"/>
    <property type="match status" value="1"/>
</dbReference>
<dbReference type="GO" id="GO:0047429">
    <property type="term" value="F:nucleoside triphosphate diphosphatase activity"/>
    <property type="evidence" value="ECO:0007669"/>
    <property type="project" value="UniProtKB-EC"/>
</dbReference>
<keyword evidence="3" id="KW-1185">Reference proteome</keyword>
<comment type="caution">
    <text evidence="2">The sequence shown here is derived from an EMBL/GenBank/DDBJ whole genome shotgun (WGS) entry which is preliminary data.</text>
</comment>
<dbReference type="SUPFAM" id="SSF101386">
    <property type="entry name" value="all-alpha NTP pyrophosphatases"/>
    <property type="match status" value="2"/>
</dbReference>
<dbReference type="RefSeq" id="WP_144361218.1">
    <property type="nucleotide sequence ID" value="NZ_JAKCOQ010000004.1"/>
</dbReference>
<dbReference type="CDD" id="cd11528">
    <property type="entry name" value="NTP-PPase_MazG_Nterm"/>
    <property type="match status" value="1"/>
</dbReference>
<feature type="domain" description="NTP pyrophosphohydrolase MazG-like" evidence="1">
    <location>
        <begin position="30"/>
        <end position="103"/>
    </location>
</feature>